<evidence type="ECO:0000256" key="1">
    <source>
        <dbReference type="SAM" id="MobiDB-lite"/>
    </source>
</evidence>
<sequence>MRSSIGVTKVLAFYFILLHLFLKAKMCVGAIHGASSGNINDSDESFFPVETHTTVAPLLDSIPSPVGHSVAKIHRRQHAAVVSTPKPTAALHHVRHEHSHVKNRHIVHPQDDHHLRSHKSNFKSAEAAGRNWYPNQRRPPHHHRGLHQRDFNPTSSSSSFALSSPHSVHRARLNRANSRSISTNHQKSNPNPWLENQPKPLSAFTTEPIKSSMKKHKSSGDSKKSTHHTKNYFEELLNSYKSNSPYYKDHLQRDSSVLTKSLQALNTKCSDKKCKSRHAKEDTNDDDYDYEYEEEDDDEDDYDDEYYDTEAQGDAGYSTTTNSVTVADSTKLIQEQDYSNVNNKFDNSLHQDNDDAVEAKHSLSNSVDTTRENNKVLSKEVYAADANMAKFHVAKLRREGNCNVPKPKIVLASNDPTKQYTPHCTILHRCGDDVGCCPQAKTCAASKNSTVELYFFVKAVGSRSTIERLSFINHTECACINRHESINRRTPSVSIVATPTKPPICNCPTYFQRVVDNDNRCFCDCSSSDSQCDQFKRGLEHFSMDNRRCIMNNRCEEPRCEYGRYNIAKGKCPAKKDALSIAFKV</sequence>
<evidence type="ECO:0000313" key="4">
    <source>
        <dbReference type="EMBL" id="CAG6468384.1"/>
    </source>
</evidence>
<dbReference type="SUPFAM" id="SSF57501">
    <property type="entry name" value="Cystine-knot cytokines"/>
    <property type="match status" value="1"/>
</dbReference>
<feature type="region of interest" description="Disordered" evidence="1">
    <location>
        <begin position="270"/>
        <end position="321"/>
    </location>
</feature>
<dbReference type="AlphaFoldDB" id="A0A8D8B2Y6"/>
<evidence type="ECO:0000259" key="3">
    <source>
        <dbReference type="Pfam" id="PF00341"/>
    </source>
</evidence>
<feature type="chain" id="PRO_5034936297" evidence="2">
    <location>
        <begin position="30"/>
        <end position="585"/>
    </location>
</feature>
<protein>
    <submittedName>
        <fullName evidence="4">(northern house mosquito) hypothetical protein</fullName>
    </submittedName>
</protein>
<feature type="compositionally biased region" description="Low complexity" evidence="1">
    <location>
        <begin position="155"/>
        <end position="166"/>
    </location>
</feature>
<keyword evidence="2" id="KW-0732">Signal</keyword>
<feature type="domain" description="Platelet-derived growth factor (PDGF) family profile" evidence="3">
    <location>
        <begin position="415"/>
        <end position="479"/>
    </location>
</feature>
<feature type="compositionally biased region" description="Acidic residues" evidence="1">
    <location>
        <begin position="283"/>
        <end position="308"/>
    </location>
</feature>
<name>A0A8D8B2Y6_CULPI</name>
<feature type="region of interest" description="Disordered" evidence="1">
    <location>
        <begin position="131"/>
        <end position="203"/>
    </location>
</feature>
<proteinExistence type="predicted"/>
<dbReference type="Gene3D" id="2.10.90.10">
    <property type="entry name" value="Cystine-knot cytokines"/>
    <property type="match status" value="1"/>
</dbReference>
<accession>A0A8D8B2Y6</accession>
<organism evidence="4">
    <name type="scientific">Culex pipiens</name>
    <name type="common">House mosquito</name>
    <dbReference type="NCBI Taxonomy" id="7175"/>
    <lineage>
        <taxon>Eukaryota</taxon>
        <taxon>Metazoa</taxon>
        <taxon>Ecdysozoa</taxon>
        <taxon>Arthropoda</taxon>
        <taxon>Hexapoda</taxon>
        <taxon>Insecta</taxon>
        <taxon>Pterygota</taxon>
        <taxon>Neoptera</taxon>
        <taxon>Endopterygota</taxon>
        <taxon>Diptera</taxon>
        <taxon>Nematocera</taxon>
        <taxon>Culicoidea</taxon>
        <taxon>Culicidae</taxon>
        <taxon>Culicinae</taxon>
        <taxon>Culicini</taxon>
        <taxon>Culex</taxon>
        <taxon>Culex</taxon>
    </lineage>
</organism>
<dbReference type="Pfam" id="PF00341">
    <property type="entry name" value="PDGF"/>
    <property type="match status" value="1"/>
</dbReference>
<evidence type="ECO:0000256" key="2">
    <source>
        <dbReference type="SAM" id="SignalP"/>
    </source>
</evidence>
<dbReference type="GO" id="GO:0016020">
    <property type="term" value="C:membrane"/>
    <property type="evidence" value="ECO:0007669"/>
    <property type="project" value="InterPro"/>
</dbReference>
<dbReference type="GO" id="GO:0008083">
    <property type="term" value="F:growth factor activity"/>
    <property type="evidence" value="ECO:0007669"/>
    <property type="project" value="InterPro"/>
</dbReference>
<feature type="signal peptide" evidence="2">
    <location>
        <begin position="1"/>
        <end position="29"/>
    </location>
</feature>
<dbReference type="PANTHER" id="PTHR21719">
    <property type="entry name" value="FI06402P-RELATED"/>
    <property type="match status" value="1"/>
</dbReference>
<dbReference type="InterPro" id="IPR029034">
    <property type="entry name" value="Cystine-knot_cytokine"/>
</dbReference>
<dbReference type="PANTHER" id="PTHR21719:SF1">
    <property type="entry name" value="FI06402P-RELATED"/>
    <property type="match status" value="1"/>
</dbReference>
<dbReference type="EMBL" id="HBUE01060478">
    <property type="protein sequence ID" value="CAG6468384.1"/>
    <property type="molecule type" value="Transcribed_RNA"/>
</dbReference>
<feature type="compositionally biased region" description="Polar residues" evidence="1">
    <location>
        <begin position="175"/>
        <end position="191"/>
    </location>
</feature>
<dbReference type="GO" id="GO:0035099">
    <property type="term" value="P:hemocyte migration"/>
    <property type="evidence" value="ECO:0007669"/>
    <property type="project" value="TreeGrafter"/>
</dbReference>
<reference evidence="4" key="1">
    <citation type="submission" date="2021-05" db="EMBL/GenBank/DDBJ databases">
        <authorList>
            <person name="Alioto T."/>
            <person name="Alioto T."/>
            <person name="Gomez Garrido J."/>
        </authorList>
    </citation>
    <scope>NUCLEOTIDE SEQUENCE</scope>
</reference>
<dbReference type="InterPro" id="IPR000072">
    <property type="entry name" value="PDGF/VEGF_dom"/>
</dbReference>